<name>A0A096CU46_9FIRM</name>
<organism evidence="2 3">
    <name type="scientific">Caloranaerobacter azorensis H53214</name>
    <dbReference type="NCBI Taxonomy" id="1156417"/>
    <lineage>
        <taxon>Bacteria</taxon>
        <taxon>Bacillati</taxon>
        <taxon>Bacillota</taxon>
        <taxon>Tissierellia</taxon>
        <taxon>Tissierellales</taxon>
        <taxon>Thermohalobacteraceae</taxon>
        <taxon>Caloranaerobacter</taxon>
    </lineage>
</organism>
<dbReference type="EMBL" id="AZTB01000043">
    <property type="protein sequence ID" value="KGG80039.1"/>
    <property type="molecule type" value="Genomic_DNA"/>
</dbReference>
<dbReference type="Pfam" id="PF01909">
    <property type="entry name" value="NTP_transf_2"/>
    <property type="match status" value="1"/>
</dbReference>
<dbReference type="GO" id="GO:0016779">
    <property type="term" value="F:nucleotidyltransferase activity"/>
    <property type="evidence" value="ECO:0007669"/>
    <property type="project" value="InterPro"/>
</dbReference>
<dbReference type="Gene3D" id="3.30.460.10">
    <property type="entry name" value="Beta Polymerase, domain 2"/>
    <property type="match status" value="1"/>
</dbReference>
<dbReference type="AlphaFoldDB" id="A0A096CU46"/>
<comment type="caution">
    <text evidence="2">The sequence shown here is derived from an EMBL/GenBank/DDBJ whole genome shotgun (WGS) entry which is preliminary data.</text>
</comment>
<dbReference type="Proteomes" id="UP000029622">
    <property type="component" value="Unassembled WGS sequence"/>
</dbReference>
<reference evidence="2 3" key="1">
    <citation type="submission" date="2013-12" db="EMBL/GenBank/DDBJ databases">
        <title>Draft genome sequence of Caloranaerobacter sp. H53214.</title>
        <authorList>
            <person name="Jiang L.J."/>
            <person name="Shao Z.Z."/>
            <person name="Long M.N."/>
        </authorList>
    </citation>
    <scope>NUCLEOTIDE SEQUENCE [LARGE SCALE GENOMIC DNA]</scope>
    <source>
        <strain evidence="2 3">H53214</strain>
    </source>
</reference>
<dbReference type="STRING" id="1156417.Y919_08530"/>
<dbReference type="SUPFAM" id="SSF81301">
    <property type="entry name" value="Nucleotidyltransferase"/>
    <property type="match status" value="1"/>
</dbReference>
<protein>
    <recommendedName>
        <fullName evidence="1">Polymerase nucleotidyl transferase domain-containing protein</fullName>
    </recommendedName>
</protein>
<accession>A0A096CU46</accession>
<feature type="domain" description="Polymerase nucleotidyl transferase" evidence="1">
    <location>
        <begin position="8"/>
        <end position="69"/>
    </location>
</feature>
<gene>
    <name evidence="2" type="ORF">Y919_08530</name>
</gene>
<dbReference type="RefSeq" id="WP_035163987.1">
    <property type="nucleotide sequence ID" value="NZ_AZTB01000043.1"/>
</dbReference>
<dbReference type="InterPro" id="IPR043519">
    <property type="entry name" value="NT_sf"/>
</dbReference>
<dbReference type="InterPro" id="IPR002934">
    <property type="entry name" value="Polymerase_NTP_transf_dom"/>
</dbReference>
<sequence length="223" mass="26710">MDVLKIVEQQIEEIKKNVNVTSIILVGSMRNLEFDVKLNDIDIFVITEEGSRQIRKILEISGVEFDMNYFSKKVSEELIKKREQFFIECLKDGKLVYDRDGFGDYIIKESIREYNKGPDKMEDYEINNCIIKIDDYFKKLNKLQNGPKYEYHFLSNLCIKEMIKLYYRLNNIWVPKDKKLLKSLKKLNNDLFSIVVDFYNKYDIEKLKEVFDYIIGENIQKEM</sequence>
<evidence type="ECO:0000313" key="3">
    <source>
        <dbReference type="Proteomes" id="UP000029622"/>
    </source>
</evidence>
<evidence type="ECO:0000313" key="2">
    <source>
        <dbReference type="EMBL" id="KGG80039.1"/>
    </source>
</evidence>
<evidence type="ECO:0000259" key="1">
    <source>
        <dbReference type="Pfam" id="PF01909"/>
    </source>
</evidence>
<proteinExistence type="predicted"/>